<dbReference type="EMBL" id="MU006218">
    <property type="protein sequence ID" value="KAF2831573.1"/>
    <property type="molecule type" value="Genomic_DNA"/>
</dbReference>
<dbReference type="AlphaFoldDB" id="A0A6A7AEI5"/>
<dbReference type="Proteomes" id="UP000799424">
    <property type="component" value="Unassembled WGS sequence"/>
</dbReference>
<accession>A0A6A7AEI5</accession>
<protein>
    <submittedName>
        <fullName evidence="2">Uncharacterized protein</fullName>
    </submittedName>
</protein>
<evidence type="ECO:0000313" key="3">
    <source>
        <dbReference type="Proteomes" id="UP000799424"/>
    </source>
</evidence>
<feature type="region of interest" description="Disordered" evidence="1">
    <location>
        <begin position="112"/>
        <end position="145"/>
    </location>
</feature>
<name>A0A6A7AEI5_9PLEO</name>
<proteinExistence type="predicted"/>
<gene>
    <name evidence="2" type="ORF">CC86DRAFT_141074</name>
</gene>
<sequence>MLYRSRTTITSRTRTSLASLTFKMQTTSSRPTIQPGQAHFPLQTSSKGPIALFRSSSETKQDSGPFVTWSLGYTTDVSMSRARRRLSEYHKKVPLVSTRLTIFSPLCASNSSQPYGQISQSKTATTRRSPSRPSSSCNHTQTQQPGLSTQRSCAMCQCMRCTPPPSLSNTGISTPQ</sequence>
<feature type="compositionally biased region" description="Polar residues" evidence="1">
    <location>
        <begin position="112"/>
        <end position="126"/>
    </location>
</feature>
<keyword evidence="3" id="KW-1185">Reference proteome</keyword>
<evidence type="ECO:0000313" key="2">
    <source>
        <dbReference type="EMBL" id="KAF2831573.1"/>
    </source>
</evidence>
<evidence type="ECO:0000256" key="1">
    <source>
        <dbReference type="SAM" id="MobiDB-lite"/>
    </source>
</evidence>
<feature type="compositionally biased region" description="Low complexity" evidence="1">
    <location>
        <begin position="127"/>
        <end position="136"/>
    </location>
</feature>
<organism evidence="2 3">
    <name type="scientific">Ophiobolus disseminans</name>
    <dbReference type="NCBI Taxonomy" id="1469910"/>
    <lineage>
        <taxon>Eukaryota</taxon>
        <taxon>Fungi</taxon>
        <taxon>Dikarya</taxon>
        <taxon>Ascomycota</taxon>
        <taxon>Pezizomycotina</taxon>
        <taxon>Dothideomycetes</taxon>
        <taxon>Pleosporomycetidae</taxon>
        <taxon>Pleosporales</taxon>
        <taxon>Pleosporineae</taxon>
        <taxon>Phaeosphaeriaceae</taxon>
        <taxon>Ophiobolus</taxon>
    </lineage>
</organism>
<reference evidence="2" key="1">
    <citation type="journal article" date="2020" name="Stud. Mycol.">
        <title>101 Dothideomycetes genomes: a test case for predicting lifestyles and emergence of pathogens.</title>
        <authorList>
            <person name="Haridas S."/>
            <person name="Albert R."/>
            <person name="Binder M."/>
            <person name="Bloem J."/>
            <person name="Labutti K."/>
            <person name="Salamov A."/>
            <person name="Andreopoulos B."/>
            <person name="Baker S."/>
            <person name="Barry K."/>
            <person name="Bills G."/>
            <person name="Bluhm B."/>
            <person name="Cannon C."/>
            <person name="Castanera R."/>
            <person name="Culley D."/>
            <person name="Daum C."/>
            <person name="Ezra D."/>
            <person name="Gonzalez J."/>
            <person name="Henrissat B."/>
            <person name="Kuo A."/>
            <person name="Liang C."/>
            <person name="Lipzen A."/>
            <person name="Lutzoni F."/>
            <person name="Magnuson J."/>
            <person name="Mondo S."/>
            <person name="Nolan M."/>
            <person name="Ohm R."/>
            <person name="Pangilinan J."/>
            <person name="Park H.-J."/>
            <person name="Ramirez L."/>
            <person name="Alfaro M."/>
            <person name="Sun H."/>
            <person name="Tritt A."/>
            <person name="Yoshinaga Y."/>
            <person name="Zwiers L.-H."/>
            <person name="Turgeon B."/>
            <person name="Goodwin S."/>
            <person name="Spatafora J."/>
            <person name="Crous P."/>
            <person name="Grigoriev I."/>
        </authorList>
    </citation>
    <scope>NUCLEOTIDE SEQUENCE</scope>
    <source>
        <strain evidence="2">CBS 113818</strain>
    </source>
</reference>